<gene>
    <name evidence="2" type="ORF">PHACADRAFT_180116</name>
</gene>
<keyword evidence="3" id="KW-1185">Reference proteome</keyword>
<dbReference type="AlphaFoldDB" id="K5WNE0"/>
<dbReference type="KEGG" id="pco:PHACADRAFT_180116"/>
<feature type="region of interest" description="Disordered" evidence="1">
    <location>
        <begin position="1"/>
        <end position="204"/>
    </location>
</feature>
<evidence type="ECO:0000313" key="3">
    <source>
        <dbReference type="Proteomes" id="UP000008370"/>
    </source>
</evidence>
<dbReference type="OrthoDB" id="10668053at2759"/>
<dbReference type="InParanoid" id="K5WNE0"/>
<dbReference type="HOGENOM" id="CLU_1346056_0_0_1"/>
<protein>
    <submittedName>
        <fullName evidence="2">Uncharacterized protein</fullName>
    </submittedName>
</protein>
<feature type="compositionally biased region" description="Low complexity" evidence="1">
    <location>
        <begin position="194"/>
        <end position="204"/>
    </location>
</feature>
<name>K5WNE0_PHACS</name>
<proteinExistence type="predicted"/>
<evidence type="ECO:0000313" key="2">
    <source>
        <dbReference type="EMBL" id="EKM60955.1"/>
    </source>
</evidence>
<reference evidence="2 3" key="1">
    <citation type="journal article" date="2012" name="BMC Genomics">
        <title>Comparative genomics of the white-rot fungi, Phanerochaete carnosa and P. chrysosporium, to elucidate the genetic basis of the distinct wood types they colonize.</title>
        <authorList>
            <person name="Suzuki H."/>
            <person name="MacDonald J."/>
            <person name="Syed K."/>
            <person name="Salamov A."/>
            <person name="Hori C."/>
            <person name="Aerts A."/>
            <person name="Henrissat B."/>
            <person name="Wiebenga A."/>
            <person name="vanKuyk P.A."/>
            <person name="Barry K."/>
            <person name="Lindquist E."/>
            <person name="LaButti K."/>
            <person name="Lapidus A."/>
            <person name="Lucas S."/>
            <person name="Coutinho P."/>
            <person name="Gong Y."/>
            <person name="Samejima M."/>
            <person name="Mahadevan R."/>
            <person name="Abou-Zaid M."/>
            <person name="de Vries R.P."/>
            <person name="Igarashi K."/>
            <person name="Yadav J.S."/>
            <person name="Grigoriev I.V."/>
            <person name="Master E.R."/>
        </authorList>
    </citation>
    <scope>NUCLEOTIDE SEQUENCE [LARGE SCALE GENOMIC DNA]</scope>
    <source>
        <strain evidence="2 3">HHB-10118-sp</strain>
    </source>
</reference>
<evidence type="ECO:0000256" key="1">
    <source>
        <dbReference type="SAM" id="MobiDB-lite"/>
    </source>
</evidence>
<feature type="compositionally biased region" description="Polar residues" evidence="1">
    <location>
        <begin position="107"/>
        <end position="117"/>
    </location>
</feature>
<organism evidence="2 3">
    <name type="scientific">Phanerochaete carnosa (strain HHB-10118-sp)</name>
    <name type="common">White-rot fungus</name>
    <name type="synonym">Peniophora carnosa</name>
    <dbReference type="NCBI Taxonomy" id="650164"/>
    <lineage>
        <taxon>Eukaryota</taxon>
        <taxon>Fungi</taxon>
        <taxon>Dikarya</taxon>
        <taxon>Basidiomycota</taxon>
        <taxon>Agaricomycotina</taxon>
        <taxon>Agaricomycetes</taxon>
        <taxon>Polyporales</taxon>
        <taxon>Phanerochaetaceae</taxon>
        <taxon>Phanerochaete</taxon>
    </lineage>
</organism>
<dbReference type="Proteomes" id="UP000008370">
    <property type="component" value="Unassembled WGS sequence"/>
</dbReference>
<sequence>MSLPLLRQPAGLSSDTLDPPIPQTHTTQDDQWSAHETIESEDDREEAVDRQEDLTIRTGKLSPATDKTHEVVESPSPTAPSPTAAQDAQPREADASSVHSLPEVQVSDYTNSSEPMTSRSASSSYPAPPSAGLTATATSSLDRRNRHRSTMDTRASNRISGFFSNLIHRRDYPPQPAPHETMASSPTTTKESSRASSPMPSRPS</sequence>
<feature type="non-terminal residue" evidence="2">
    <location>
        <position position="1"/>
    </location>
</feature>
<feature type="compositionally biased region" description="Polar residues" evidence="1">
    <location>
        <begin position="152"/>
        <end position="163"/>
    </location>
</feature>
<dbReference type="GeneID" id="18909941"/>
<dbReference type="EMBL" id="JH930468">
    <property type="protein sequence ID" value="EKM60955.1"/>
    <property type="molecule type" value="Genomic_DNA"/>
</dbReference>
<dbReference type="RefSeq" id="XP_007390394.1">
    <property type="nucleotide sequence ID" value="XM_007390332.1"/>
</dbReference>
<accession>K5WNE0</accession>